<name>A0A3R9Q851_9CREN</name>
<accession>A0A3R9Q851</accession>
<dbReference type="InterPro" id="IPR002912">
    <property type="entry name" value="ACT_dom"/>
</dbReference>
<dbReference type="Pfam" id="PF01842">
    <property type="entry name" value="ACT"/>
    <property type="match status" value="1"/>
</dbReference>
<dbReference type="GO" id="GO:0003677">
    <property type="term" value="F:DNA binding"/>
    <property type="evidence" value="ECO:0007669"/>
    <property type="project" value="InterPro"/>
</dbReference>
<dbReference type="Proteomes" id="UP000278149">
    <property type="component" value="Unassembled WGS sequence"/>
</dbReference>
<dbReference type="NCBIfam" id="NF006352">
    <property type="entry name" value="PRK08577.1"/>
    <property type="match status" value="1"/>
</dbReference>
<feature type="domain" description="ACT" evidence="1">
    <location>
        <begin position="60"/>
        <end position="136"/>
    </location>
</feature>
<evidence type="ECO:0000313" key="3">
    <source>
        <dbReference type="Proteomes" id="UP000278149"/>
    </source>
</evidence>
<dbReference type="CDD" id="cd02116">
    <property type="entry name" value="ACT"/>
    <property type="match status" value="1"/>
</dbReference>
<comment type="caution">
    <text evidence="2">The sequence shown here is derived from an EMBL/GenBank/DDBJ whole genome shotgun (WGS) entry which is preliminary data.</text>
</comment>
<reference evidence="2 3" key="1">
    <citation type="submission" date="2018-10" db="EMBL/GenBank/DDBJ databases">
        <title>Co-occurring genomic capacity for anaerobic methane metabolism and dissimilatory sulfite reduction discovered in the Korarchaeota.</title>
        <authorList>
            <person name="Mckay L.J."/>
            <person name="Dlakic M."/>
            <person name="Fields M.W."/>
            <person name="Delmont T.O."/>
            <person name="Eren A.M."/>
            <person name="Jay Z.J."/>
            <person name="Klingelsmith K.B."/>
            <person name="Rusch D.B."/>
            <person name="Inskeep W.P."/>
        </authorList>
    </citation>
    <scope>NUCLEOTIDE SEQUENCE [LARGE SCALE GENOMIC DNA]</scope>
    <source>
        <strain evidence="2 3">WS</strain>
    </source>
</reference>
<dbReference type="SUPFAM" id="SSF55021">
    <property type="entry name" value="ACT-like"/>
    <property type="match status" value="1"/>
</dbReference>
<dbReference type="Gene3D" id="3.30.70.260">
    <property type="match status" value="1"/>
</dbReference>
<dbReference type="PROSITE" id="PS51671">
    <property type="entry name" value="ACT"/>
    <property type="match status" value="1"/>
</dbReference>
<evidence type="ECO:0000259" key="1">
    <source>
        <dbReference type="PROSITE" id="PS51671"/>
    </source>
</evidence>
<sequence length="144" mass="16405">MSEEVYDFVVMDSKSRVTIPLKIRKILGLREGMKLLLIANSSKKELRIIPLLELQAKVYRLRIVMSDRPGVLARAASLLAEERVDLIMTESRTIRRGETAEWVIVADLSNCQLDVSALVERIKSLEFVKSVEITQMGYKPERGM</sequence>
<dbReference type="OMA" id="GECEMIV"/>
<dbReference type="Gene3D" id="2.10.260.10">
    <property type="match status" value="1"/>
</dbReference>
<evidence type="ECO:0000313" key="2">
    <source>
        <dbReference type="EMBL" id="RSN67641.1"/>
    </source>
</evidence>
<organism evidence="2 3">
    <name type="scientific">Candidatus Korarchaeum cryptofilum</name>
    <dbReference type="NCBI Taxonomy" id="498846"/>
    <lineage>
        <taxon>Archaea</taxon>
        <taxon>Thermoproteota</taxon>
        <taxon>Candidatus Korarchaeia</taxon>
        <taxon>Candidatus Korarchaeales</taxon>
        <taxon>Candidatus Korarchaeaceae</taxon>
        <taxon>Candidatus Korarchaeum</taxon>
    </lineage>
</organism>
<dbReference type="SUPFAM" id="SSF89447">
    <property type="entry name" value="AbrB/MazE/MraZ-like"/>
    <property type="match status" value="1"/>
</dbReference>
<dbReference type="RefSeq" id="WP_012308951.1">
    <property type="nucleotide sequence ID" value="NZ_RCOR01000042.1"/>
</dbReference>
<dbReference type="InterPro" id="IPR007159">
    <property type="entry name" value="SpoVT-AbrB_dom"/>
</dbReference>
<protein>
    <submittedName>
        <fullName evidence="2">ACT domain-containing protein</fullName>
    </submittedName>
</protein>
<proteinExistence type="predicted"/>
<gene>
    <name evidence="2" type="ORF">D9Q81_07515</name>
</gene>
<dbReference type="GeneID" id="6093584"/>
<dbReference type="AlphaFoldDB" id="A0A3R9Q851"/>
<dbReference type="EMBL" id="RCOR01000042">
    <property type="protein sequence ID" value="RSN67641.1"/>
    <property type="molecule type" value="Genomic_DNA"/>
</dbReference>
<dbReference type="InterPro" id="IPR045865">
    <property type="entry name" value="ACT-like_dom_sf"/>
</dbReference>
<dbReference type="SMART" id="SM00966">
    <property type="entry name" value="SpoVT_AbrB"/>
    <property type="match status" value="1"/>
</dbReference>
<dbReference type="InterPro" id="IPR037914">
    <property type="entry name" value="SpoVT-AbrB_sf"/>
</dbReference>